<dbReference type="GeneID" id="59293464"/>
<evidence type="ECO:0000256" key="1">
    <source>
        <dbReference type="SAM" id="MobiDB-lite"/>
    </source>
</evidence>
<dbReference type="InterPro" id="IPR021109">
    <property type="entry name" value="Peptidase_aspartic_dom_sf"/>
</dbReference>
<reference evidence="2 3" key="1">
    <citation type="journal article" date="2020" name="Genomics">
        <title>Complete, high-quality genomes from long-read metagenomic sequencing of two wolf lichen thalli reveals enigmatic genome architecture.</title>
        <authorList>
            <person name="McKenzie S.K."/>
            <person name="Walston R.F."/>
            <person name="Allen J.L."/>
        </authorList>
    </citation>
    <scope>NUCLEOTIDE SEQUENCE [LARGE SCALE GENOMIC DNA]</scope>
    <source>
        <strain evidence="2">WasteWater2</strain>
    </source>
</reference>
<accession>A0A8H6FHX2</accession>
<comment type="caution">
    <text evidence="2">The sequence shown here is derived from an EMBL/GenBank/DDBJ whole genome shotgun (WGS) entry which is preliminary data.</text>
</comment>
<dbReference type="RefSeq" id="XP_037159403.1">
    <property type="nucleotide sequence ID" value="XM_037313701.1"/>
</dbReference>
<feature type="compositionally biased region" description="Polar residues" evidence="1">
    <location>
        <begin position="296"/>
        <end position="306"/>
    </location>
</feature>
<keyword evidence="3" id="KW-1185">Reference proteome</keyword>
<gene>
    <name evidence="2" type="ORF">HO173_011823</name>
</gene>
<dbReference type="AlphaFoldDB" id="A0A8H6FHX2"/>
<dbReference type="SUPFAM" id="SSF50630">
    <property type="entry name" value="Acid proteases"/>
    <property type="match status" value="1"/>
</dbReference>
<proteinExistence type="predicted"/>
<evidence type="ECO:0000313" key="2">
    <source>
        <dbReference type="EMBL" id="KAF6228588.1"/>
    </source>
</evidence>
<organism evidence="2 3">
    <name type="scientific">Letharia columbiana</name>
    <dbReference type="NCBI Taxonomy" id="112416"/>
    <lineage>
        <taxon>Eukaryota</taxon>
        <taxon>Fungi</taxon>
        <taxon>Dikarya</taxon>
        <taxon>Ascomycota</taxon>
        <taxon>Pezizomycotina</taxon>
        <taxon>Lecanoromycetes</taxon>
        <taxon>OSLEUM clade</taxon>
        <taxon>Lecanoromycetidae</taxon>
        <taxon>Lecanorales</taxon>
        <taxon>Lecanorineae</taxon>
        <taxon>Parmeliaceae</taxon>
        <taxon>Letharia</taxon>
    </lineage>
</organism>
<sequence>MAFELTPLISRFSGTVSLHWTFADKPKESFPILCHVLPHCTYELILGNSFLTATKTLTEFCHRLTKCLFRAVNNIPHFSFLGETCQRLHGTLADNLLVLAIPDTGADRNVMSLQYALENGLEIQRGPKHCGPLQFADGSYDLTVGQVKTHWTFASGERIPVTFEVLKYCCSDVIIGEDILTEHNVFQKHEASIFQTAAVEDDCFELAPFDFVNSWQKGCEKLMVKAAWRRTKDDSYHRNGTPSENVHFEEQHRRNIWNHKYAFGTNASLGERELERARRERYESIHSSRHLEPMDDQTSGYGNGTQQREERMPVIPSIPTSQTPR</sequence>
<feature type="compositionally biased region" description="Basic and acidic residues" evidence="1">
    <location>
        <begin position="280"/>
        <end position="293"/>
    </location>
</feature>
<dbReference type="OrthoDB" id="6079484at2759"/>
<protein>
    <submittedName>
        <fullName evidence="2">Uncharacterized protein</fullName>
    </submittedName>
</protein>
<name>A0A8H6FHX2_9LECA</name>
<dbReference type="Proteomes" id="UP000578531">
    <property type="component" value="Unassembled WGS sequence"/>
</dbReference>
<dbReference type="CDD" id="cd00303">
    <property type="entry name" value="retropepsin_like"/>
    <property type="match status" value="1"/>
</dbReference>
<dbReference type="EMBL" id="JACCJC010000078">
    <property type="protein sequence ID" value="KAF6228588.1"/>
    <property type="molecule type" value="Genomic_DNA"/>
</dbReference>
<dbReference type="Gene3D" id="2.40.70.10">
    <property type="entry name" value="Acid Proteases"/>
    <property type="match status" value="1"/>
</dbReference>
<feature type="region of interest" description="Disordered" evidence="1">
    <location>
        <begin position="280"/>
        <end position="325"/>
    </location>
</feature>
<evidence type="ECO:0000313" key="3">
    <source>
        <dbReference type="Proteomes" id="UP000578531"/>
    </source>
</evidence>